<feature type="region of interest" description="Disordered" evidence="1">
    <location>
        <begin position="14"/>
        <end position="52"/>
    </location>
</feature>
<feature type="compositionally biased region" description="Low complexity" evidence="1">
    <location>
        <begin position="34"/>
        <end position="49"/>
    </location>
</feature>
<proteinExistence type="predicted"/>
<dbReference type="AlphaFoldDB" id="A0A448Z5I4"/>
<protein>
    <submittedName>
        <fullName evidence="2">Uncharacterized protein</fullName>
    </submittedName>
</protein>
<gene>
    <name evidence="2" type="ORF">PSNMU_V1.4_AUG-EV-PASAV3_0041060</name>
</gene>
<keyword evidence="3" id="KW-1185">Reference proteome</keyword>
<organism evidence="2 3">
    <name type="scientific">Pseudo-nitzschia multistriata</name>
    <dbReference type="NCBI Taxonomy" id="183589"/>
    <lineage>
        <taxon>Eukaryota</taxon>
        <taxon>Sar</taxon>
        <taxon>Stramenopiles</taxon>
        <taxon>Ochrophyta</taxon>
        <taxon>Bacillariophyta</taxon>
        <taxon>Bacillariophyceae</taxon>
        <taxon>Bacillariophycidae</taxon>
        <taxon>Bacillariales</taxon>
        <taxon>Bacillariaceae</taxon>
        <taxon>Pseudo-nitzschia</taxon>
    </lineage>
</organism>
<feature type="compositionally biased region" description="Basic residues" evidence="1">
    <location>
        <begin position="71"/>
        <end position="91"/>
    </location>
</feature>
<feature type="compositionally biased region" description="Low complexity" evidence="1">
    <location>
        <begin position="206"/>
        <end position="227"/>
    </location>
</feature>
<feature type="region of interest" description="Disordered" evidence="1">
    <location>
        <begin position="191"/>
        <end position="301"/>
    </location>
</feature>
<evidence type="ECO:0000256" key="1">
    <source>
        <dbReference type="SAM" id="MobiDB-lite"/>
    </source>
</evidence>
<name>A0A448Z5I4_9STRA</name>
<dbReference type="EMBL" id="CAACVS010000120">
    <property type="protein sequence ID" value="VEU37308.1"/>
    <property type="molecule type" value="Genomic_DNA"/>
</dbReference>
<feature type="region of interest" description="Disordered" evidence="1">
    <location>
        <begin position="122"/>
        <end position="157"/>
    </location>
</feature>
<feature type="region of interest" description="Disordered" evidence="1">
    <location>
        <begin position="67"/>
        <end position="108"/>
    </location>
</feature>
<reference evidence="2 3" key="1">
    <citation type="submission" date="2019-01" db="EMBL/GenBank/DDBJ databases">
        <authorList>
            <person name="Ferrante I. M."/>
        </authorList>
    </citation>
    <scope>NUCLEOTIDE SEQUENCE [LARGE SCALE GENOMIC DNA]</scope>
    <source>
        <strain evidence="2 3">B856</strain>
    </source>
</reference>
<sequence length="301" mass="33114">MHAIYSGRGFAAANPVFPRASKAARQRPEAGGHAPAPAASPSPKRASNPGDWRLRLAVDDLLKEHNNNALGHHHSGGSKKNHWQRQRRRTIARRDSYSTISTLESDPDTSRMVLPRLAERPVAGGGTESVPVEIRFPSPPGSSLEDTPEARGSWDDPDDIVFVPAGEHLASGSSSLDTVRTTSRRLPLAAHGAAAGSDCSTRRNHNNNSNNYYYTDTNIDNNNNNNNNDDDDDDDNRNSFHNSTRNSTHNSNSTGNHCHRRQKQWQRPSRQPSMGIASAGPPPPRPAMHQLSIRPRTRFEI</sequence>
<evidence type="ECO:0000313" key="3">
    <source>
        <dbReference type="Proteomes" id="UP000291116"/>
    </source>
</evidence>
<accession>A0A448Z5I4</accession>
<dbReference type="Proteomes" id="UP000291116">
    <property type="component" value="Unassembled WGS sequence"/>
</dbReference>
<evidence type="ECO:0000313" key="2">
    <source>
        <dbReference type="EMBL" id="VEU37308.1"/>
    </source>
</evidence>
<feature type="compositionally biased region" description="Low complexity" evidence="1">
    <location>
        <begin position="239"/>
        <end position="256"/>
    </location>
</feature>